<dbReference type="GO" id="GO:0016607">
    <property type="term" value="C:nuclear speck"/>
    <property type="evidence" value="ECO:0007669"/>
    <property type="project" value="UniProtKB-SubCell"/>
</dbReference>
<organism evidence="12 13">
    <name type="scientific">Galdieria yellowstonensis</name>
    <dbReference type="NCBI Taxonomy" id="3028027"/>
    <lineage>
        <taxon>Eukaryota</taxon>
        <taxon>Rhodophyta</taxon>
        <taxon>Bangiophyceae</taxon>
        <taxon>Galdieriales</taxon>
        <taxon>Galdieriaceae</taxon>
        <taxon>Galdieria</taxon>
    </lineage>
</organism>
<feature type="repeat" description="WD" evidence="9">
    <location>
        <begin position="230"/>
        <end position="259"/>
    </location>
</feature>
<keyword evidence="3" id="KW-0507">mRNA processing</keyword>
<dbReference type="InterPro" id="IPR001680">
    <property type="entry name" value="WD40_rpt"/>
</dbReference>
<dbReference type="SUPFAM" id="SSF50978">
    <property type="entry name" value="WD40 repeat-like"/>
    <property type="match status" value="1"/>
</dbReference>
<keyword evidence="5" id="KW-0508">mRNA splicing</keyword>
<evidence type="ECO:0000256" key="1">
    <source>
        <dbReference type="ARBA" id="ARBA00004324"/>
    </source>
</evidence>
<dbReference type="InterPro" id="IPR015943">
    <property type="entry name" value="WD40/YVTN_repeat-like_dom_sf"/>
</dbReference>
<dbReference type="GO" id="GO:0000398">
    <property type="term" value="P:mRNA splicing, via spliceosome"/>
    <property type="evidence" value="ECO:0007669"/>
    <property type="project" value="InterPro"/>
</dbReference>
<evidence type="ECO:0000256" key="5">
    <source>
        <dbReference type="ARBA" id="ARBA00023187"/>
    </source>
</evidence>
<keyword evidence="10" id="KW-0732">Signal</keyword>
<evidence type="ECO:0000256" key="8">
    <source>
        <dbReference type="ARBA" id="ARBA00026184"/>
    </source>
</evidence>
<dbReference type="PROSITE" id="PS50896">
    <property type="entry name" value="LISH"/>
    <property type="match status" value="1"/>
</dbReference>
<dbReference type="PRINTS" id="PR00320">
    <property type="entry name" value="GPROTEINBRPT"/>
</dbReference>
<dbReference type="AlphaFoldDB" id="A0AAV9INU0"/>
<accession>A0AAV9INU0</accession>
<keyword evidence="4" id="KW-0677">Repeat</keyword>
<keyword evidence="13" id="KW-1185">Reference proteome</keyword>
<evidence type="ECO:0000313" key="12">
    <source>
        <dbReference type="EMBL" id="KAK4529087.1"/>
    </source>
</evidence>
<evidence type="ECO:0000313" key="13">
    <source>
        <dbReference type="Proteomes" id="UP001300502"/>
    </source>
</evidence>
<dbReference type="PROSITE" id="PS50294">
    <property type="entry name" value="WD_REPEATS_REGION"/>
    <property type="match status" value="1"/>
</dbReference>
<evidence type="ECO:0000256" key="6">
    <source>
        <dbReference type="ARBA" id="ARBA00023242"/>
    </source>
</evidence>
<evidence type="ECO:0000256" key="2">
    <source>
        <dbReference type="ARBA" id="ARBA00022574"/>
    </source>
</evidence>
<evidence type="ECO:0000256" key="9">
    <source>
        <dbReference type="PROSITE-ProRule" id="PRU00221"/>
    </source>
</evidence>
<feature type="domain" description="TPL/SMU1 LisH-like dimerisation" evidence="11">
    <location>
        <begin position="7"/>
        <end position="36"/>
    </location>
</feature>
<comment type="subcellular location">
    <subcellularLocation>
        <location evidence="1">Nucleus speckle</location>
    </subcellularLocation>
</comment>
<dbReference type="InterPro" id="IPR036322">
    <property type="entry name" value="WD40_repeat_dom_sf"/>
</dbReference>
<dbReference type="EMBL" id="JANCYU010000075">
    <property type="protein sequence ID" value="KAK4529087.1"/>
    <property type="molecule type" value="Genomic_DNA"/>
</dbReference>
<proteinExistence type="inferred from homology"/>
<dbReference type="InterPro" id="IPR054532">
    <property type="entry name" value="TPL_SMU1_LisH-like"/>
</dbReference>
<reference evidence="12 13" key="1">
    <citation type="submission" date="2022-07" db="EMBL/GenBank/DDBJ databases">
        <title>Genome-wide signatures of adaptation to extreme environments.</title>
        <authorList>
            <person name="Cho C.H."/>
            <person name="Yoon H.S."/>
        </authorList>
    </citation>
    <scope>NUCLEOTIDE SEQUENCE [LARGE SCALE GENOMIC DNA]</scope>
    <source>
        <strain evidence="12 13">108.79 E11</strain>
    </source>
</reference>
<dbReference type="SMART" id="SM00320">
    <property type="entry name" value="WD40"/>
    <property type="match status" value="4"/>
</dbReference>
<feature type="repeat" description="WD" evidence="9">
    <location>
        <begin position="268"/>
        <end position="309"/>
    </location>
</feature>
<gene>
    <name evidence="12" type="ORF">GAYE_SCF7681MG7039</name>
</gene>
<dbReference type="PANTHER" id="PTHR22848">
    <property type="entry name" value="WD40 REPEAT PROTEIN"/>
    <property type="match status" value="1"/>
</dbReference>
<dbReference type="PROSITE" id="PS00678">
    <property type="entry name" value="WD_REPEATS_1"/>
    <property type="match status" value="1"/>
</dbReference>
<dbReference type="InterPro" id="IPR006594">
    <property type="entry name" value="LisH"/>
</dbReference>
<evidence type="ECO:0000256" key="3">
    <source>
        <dbReference type="ARBA" id="ARBA00022664"/>
    </source>
</evidence>
<feature type="signal peptide" evidence="10">
    <location>
        <begin position="1"/>
        <end position="24"/>
    </location>
</feature>
<evidence type="ECO:0000256" key="10">
    <source>
        <dbReference type="SAM" id="SignalP"/>
    </source>
</evidence>
<keyword evidence="2 9" id="KW-0853">WD repeat</keyword>
<sequence length="556" mass="62877">MSISIAASDVVLLILAFLKENGLTESLKALENETGVFYNAPQVPSSQLVSLLLQGDWENLLPLLSGLELDASFLIDLFEHIALELALGGDYASSKVLVERSFALENRLKNTDPERYRRLQRTIESLESGDSFSYNISERRQQLSRRLLEEEITEIPCGQLLGLIGQALKYQYLQGWISPGIELDLFRSTTSTPGAQSSSRLTKKSADTCHWDCIQRIEMESGTNIPCAIFSKNGDCFVTASGDGFIEVWDYLSGKLRLDFSYQVTEEFMMHEASISCLDFSENGQMLASGSVDGQVIVWNFRRGKILRRFTLSCPPCCLCFHQGAQLLVGCSDGVIRWLGLKSGRILKEYVGHTSFVNHILLYWDENSGEINEDVKKKNRTEMMASASSDGTIRIWQGQHSVQVIDGHRGGWNPTWSIQMLVPVFHDNRWWLIIFCASNRIVVWNRLEESVGDISPELDSCVVSAVTSFHFIHVVTENGYLYSVRWKPPLLSQDSTSRLESKKSGDWENMTKTKLEMSNVARFISIPYLNETLLLHVQYFQENWPRSCVGSNRPTK</sequence>
<dbReference type="Gene3D" id="2.130.10.10">
    <property type="entry name" value="YVTN repeat-like/Quinoprotein amine dehydrogenase"/>
    <property type="match status" value="1"/>
</dbReference>
<evidence type="ECO:0000256" key="7">
    <source>
        <dbReference type="ARBA" id="ARBA00025801"/>
    </source>
</evidence>
<feature type="chain" id="PRO_5043776537" description="WD40 repeat-containing protein SMU1" evidence="10">
    <location>
        <begin position="25"/>
        <end position="556"/>
    </location>
</feature>
<dbReference type="Pfam" id="PF17814">
    <property type="entry name" value="LisH_TPL"/>
    <property type="match status" value="1"/>
</dbReference>
<evidence type="ECO:0000259" key="11">
    <source>
        <dbReference type="Pfam" id="PF17814"/>
    </source>
</evidence>
<dbReference type="Proteomes" id="UP001300502">
    <property type="component" value="Unassembled WGS sequence"/>
</dbReference>
<dbReference type="InterPro" id="IPR019775">
    <property type="entry name" value="WD40_repeat_CS"/>
</dbReference>
<dbReference type="Pfam" id="PF00400">
    <property type="entry name" value="WD40"/>
    <property type="match status" value="3"/>
</dbReference>
<dbReference type="InterPro" id="IPR020472">
    <property type="entry name" value="WD40_PAC1"/>
</dbReference>
<protein>
    <recommendedName>
        <fullName evidence="8">WD40 repeat-containing protein SMU1</fullName>
    </recommendedName>
</protein>
<name>A0AAV9INU0_9RHOD</name>
<keyword evidence="6" id="KW-0539">Nucleus</keyword>
<evidence type="ECO:0000256" key="4">
    <source>
        <dbReference type="ARBA" id="ARBA00022737"/>
    </source>
</evidence>
<comment type="caution">
    <text evidence="12">The sequence shown here is derived from an EMBL/GenBank/DDBJ whole genome shotgun (WGS) entry which is preliminary data.</text>
</comment>
<comment type="similarity">
    <text evidence="7">Belongs to the WD repeat SMU1 family.</text>
</comment>
<dbReference type="InterPro" id="IPR045184">
    <property type="entry name" value="SMU1"/>
</dbReference>
<dbReference type="PROSITE" id="PS50082">
    <property type="entry name" value="WD_REPEATS_2"/>
    <property type="match status" value="2"/>
</dbReference>